<name>A0ABV8UHW7_9PROT</name>
<proteinExistence type="predicted"/>
<evidence type="ECO:0000256" key="3">
    <source>
        <dbReference type="ARBA" id="ARBA00022989"/>
    </source>
</evidence>
<comment type="subcellular location">
    <subcellularLocation>
        <location evidence="1">Membrane</location>
        <topology evidence="1">Multi-pass membrane protein</topology>
    </subcellularLocation>
</comment>
<feature type="transmembrane region" description="Helical" evidence="5">
    <location>
        <begin position="386"/>
        <end position="405"/>
    </location>
</feature>
<feature type="transmembrane region" description="Helical" evidence="5">
    <location>
        <begin position="106"/>
        <end position="129"/>
    </location>
</feature>
<gene>
    <name evidence="7" type="ORF">ACFOW6_00710</name>
</gene>
<feature type="transmembrane region" description="Helical" evidence="5">
    <location>
        <begin position="296"/>
        <end position="315"/>
    </location>
</feature>
<feature type="transmembrane region" description="Helical" evidence="5">
    <location>
        <begin position="46"/>
        <end position="65"/>
    </location>
</feature>
<keyword evidence="8" id="KW-1185">Reference proteome</keyword>
<feature type="transmembrane region" description="Helical" evidence="5">
    <location>
        <begin position="175"/>
        <end position="195"/>
    </location>
</feature>
<dbReference type="Proteomes" id="UP001595799">
    <property type="component" value="Unassembled WGS sequence"/>
</dbReference>
<comment type="caution">
    <text evidence="7">The sequence shown here is derived from an EMBL/GenBank/DDBJ whole genome shotgun (WGS) entry which is preliminary data.</text>
</comment>
<keyword evidence="2 5" id="KW-0812">Transmembrane</keyword>
<evidence type="ECO:0000313" key="8">
    <source>
        <dbReference type="Proteomes" id="UP001595799"/>
    </source>
</evidence>
<evidence type="ECO:0000256" key="4">
    <source>
        <dbReference type="ARBA" id="ARBA00023136"/>
    </source>
</evidence>
<keyword evidence="3 5" id="KW-1133">Transmembrane helix</keyword>
<accession>A0ABV8UHW7</accession>
<feature type="domain" description="Sodium/calcium exchanger membrane region" evidence="6">
    <location>
        <begin position="262"/>
        <end position="404"/>
    </location>
</feature>
<feature type="transmembrane region" description="Helical" evidence="5">
    <location>
        <begin position="327"/>
        <end position="351"/>
    </location>
</feature>
<dbReference type="InterPro" id="IPR004837">
    <property type="entry name" value="NaCa_Exmemb"/>
</dbReference>
<evidence type="ECO:0000256" key="1">
    <source>
        <dbReference type="ARBA" id="ARBA00004141"/>
    </source>
</evidence>
<evidence type="ECO:0000256" key="5">
    <source>
        <dbReference type="SAM" id="Phobius"/>
    </source>
</evidence>
<feature type="transmembrane region" description="Helical" evidence="5">
    <location>
        <begin position="141"/>
        <end position="163"/>
    </location>
</feature>
<feature type="transmembrane region" description="Helical" evidence="5">
    <location>
        <begin position="207"/>
        <end position="226"/>
    </location>
</feature>
<dbReference type="EMBL" id="JBHSCW010000001">
    <property type="protein sequence ID" value="MFC4350053.1"/>
    <property type="molecule type" value="Genomic_DNA"/>
</dbReference>
<dbReference type="InterPro" id="IPR052946">
    <property type="entry name" value="Alkaline_pH_Ca-Antiporter"/>
</dbReference>
<sequence>MTALAGRTRNTLKPEIIVLEAGVSSDSLEGYTQVLSPITRFLRAEYPFVLAACVLALLVSGGGAIAEVSTLLPRAALFAGIFAVVLIAAIGVMHHAEHLAAQFGDPLGTIVLTLSAIAIEISLIATISLQGESNPTLARDTMFAILMITLNGLIGLSLLTGAIRHRIQGFNAEGAQSFLAILVPLAVIALILPNFTLAAPGGRLSTAQAAVFALFSLMLYAIFLWVQTRRHQSYFQSPEELQAHEKEGVMPSAEGGRGRLYHLVMLGLTLLPIPLISESLAVLIEGSFVDLGLPEALAGVVIAMLVLSPEGISGVRAAVANRMQRSINILFGTALSTIALTVPAVVLLGLFTGHELILGLAAEDSILLALTLALCMLTFGGRSTDLLKGAVHLVLFGVFLLLVIVP</sequence>
<keyword evidence="4 5" id="KW-0472">Membrane</keyword>
<dbReference type="PANTHER" id="PTHR37958:SF1">
    <property type="entry name" value="SODIUM-POTASSIUM_PROTON ANTIPORTER CHAA"/>
    <property type="match status" value="1"/>
</dbReference>
<feature type="transmembrane region" description="Helical" evidence="5">
    <location>
        <begin position="260"/>
        <end position="284"/>
    </location>
</feature>
<evidence type="ECO:0000259" key="6">
    <source>
        <dbReference type="Pfam" id="PF01699"/>
    </source>
</evidence>
<feature type="transmembrane region" description="Helical" evidence="5">
    <location>
        <begin position="71"/>
        <end position="94"/>
    </location>
</feature>
<dbReference type="Pfam" id="PF01699">
    <property type="entry name" value="Na_Ca_ex"/>
    <property type="match status" value="2"/>
</dbReference>
<dbReference type="PANTHER" id="PTHR37958">
    <property type="entry name" value="SODIUM-POTASSIUM/PROTON ANTIPORTER CHAA"/>
    <property type="match status" value="1"/>
</dbReference>
<feature type="transmembrane region" description="Helical" evidence="5">
    <location>
        <begin position="357"/>
        <end position="379"/>
    </location>
</feature>
<feature type="domain" description="Sodium/calcium exchanger membrane region" evidence="6">
    <location>
        <begin position="76"/>
        <end position="228"/>
    </location>
</feature>
<evidence type="ECO:0000256" key="2">
    <source>
        <dbReference type="ARBA" id="ARBA00022692"/>
    </source>
</evidence>
<organism evidence="7 8">
    <name type="scientific">Fodinicurvata halophila</name>
    <dbReference type="NCBI Taxonomy" id="1419723"/>
    <lineage>
        <taxon>Bacteria</taxon>
        <taxon>Pseudomonadati</taxon>
        <taxon>Pseudomonadota</taxon>
        <taxon>Alphaproteobacteria</taxon>
        <taxon>Rhodospirillales</taxon>
        <taxon>Rhodovibrionaceae</taxon>
        <taxon>Fodinicurvata</taxon>
    </lineage>
</organism>
<evidence type="ECO:0000313" key="7">
    <source>
        <dbReference type="EMBL" id="MFC4350053.1"/>
    </source>
</evidence>
<reference evidence="8" key="1">
    <citation type="journal article" date="2019" name="Int. J. Syst. Evol. Microbiol.">
        <title>The Global Catalogue of Microorganisms (GCM) 10K type strain sequencing project: providing services to taxonomists for standard genome sequencing and annotation.</title>
        <authorList>
            <consortium name="The Broad Institute Genomics Platform"/>
            <consortium name="The Broad Institute Genome Sequencing Center for Infectious Disease"/>
            <person name="Wu L."/>
            <person name="Ma J."/>
        </authorList>
    </citation>
    <scope>NUCLEOTIDE SEQUENCE [LARGE SCALE GENOMIC DNA]</scope>
    <source>
        <strain evidence="8">CECT 8472</strain>
    </source>
</reference>
<protein>
    <submittedName>
        <fullName evidence="7">Calcium:proton antiporter</fullName>
    </submittedName>
</protein>
<dbReference type="RefSeq" id="WP_382420127.1">
    <property type="nucleotide sequence ID" value="NZ_JBHSCW010000001.1"/>
</dbReference>